<dbReference type="AlphaFoldDB" id="A0A367G1H5"/>
<protein>
    <submittedName>
        <fullName evidence="4">ECF transporter S component</fullName>
    </submittedName>
</protein>
<gene>
    <name evidence="4" type="ORF">C4886_09185</name>
</gene>
<dbReference type="RefSeq" id="WP_044961472.1">
    <property type="nucleotide sequence ID" value="NZ_PSQG01000011.1"/>
</dbReference>
<evidence type="ECO:0000256" key="3">
    <source>
        <dbReference type="SAM" id="Phobius"/>
    </source>
</evidence>
<evidence type="ECO:0000313" key="4">
    <source>
        <dbReference type="EMBL" id="RCH43854.1"/>
    </source>
</evidence>
<name>A0A367G1H5_9FIRM</name>
<dbReference type="Gene3D" id="1.10.1760.20">
    <property type="match status" value="1"/>
</dbReference>
<dbReference type="Proteomes" id="UP000253208">
    <property type="component" value="Unassembled WGS sequence"/>
</dbReference>
<dbReference type="PANTHER" id="PTHR37815:SF3">
    <property type="entry name" value="UPF0397 PROTEIN SPR0429"/>
    <property type="match status" value="1"/>
</dbReference>
<organism evidence="4 5">
    <name type="scientific">Blautia obeum</name>
    <dbReference type="NCBI Taxonomy" id="40520"/>
    <lineage>
        <taxon>Bacteria</taxon>
        <taxon>Bacillati</taxon>
        <taxon>Bacillota</taxon>
        <taxon>Clostridia</taxon>
        <taxon>Lachnospirales</taxon>
        <taxon>Lachnospiraceae</taxon>
        <taxon>Blautia</taxon>
    </lineage>
</organism>
<dbReference type="InterPro" id="IPR009825">
    <property type="entry name" value="ECF_substrate-spec-like"/>
</dbReference>
<feature type="transmembrane region" description="Helical" evidence="3">
    <location>
        <begin position="50"/>
        <end position="67"/>
    </location>
</feature>
<sequence>MEKAVQTSQRTDQELSSVQFLTITAAFVALTYIFTAFINVKLPIAANGGLIHLGNVPLFIGAILFGKKTGAIAGGIGMGLFDLLSGWTLWAPFTLIIVGIMGFTVGKLTEDPRHQNMKWYVIAIAAACVIKVAGYYIAEVIIYGNPLAPVSSIPGNLVQIGVAAVIVLVVITPLNLAARKTGLKKQL</sequence>
<feature type="transmembrane region" description="Helical" evidence="3">
    <location>
        <begin position="157"/>
        <end position="178"/>
    </location>
</feature>
<feature type="transmembrane region" description="Helical" evidence="3">
    <location>
        <begin position="117"/>
        <end position="137"/>
    </location>
</feature>
<dbReference type="PANTHER" id="PTHR37815">
    <property type="entry name" value="UPF0397 PROTEIN BC_2624-RELATED"/>
    <property type="match status" value="1"/>
</dbReference>
<comment type="caution">
    <text evidence="4">The sequence shown here is derived from an EMBL/GenBank/DDBJ whole genome shotgun (WGS) entry which is preliminary data.</text>
</comment>
<accession>A0A367G1H5</accession>
<evidence type="ECO:0000256" key="2">
    <source>
        <dbReference type="ARBA" id="ARBA00022989"/>
    </source>
</evidence>
<dbReference type="GO" id="GO:0016020">
    <property type="term" value="C:membrane"/>
    <property type="evidence" value="ECO:0007669"/>
    <property type="project" value="InterPro"/>
</dbReference>
<keyword evidence="3" id="KW-0472">Membrane</keyword>
<keyword evidence="1 3" id="KW-0812">Transmembrane</keyword>
<keyword evidence="2 3" id="KW-1133">Transmembrane helix</keyword>
<dbReference type="EMBL" id="PSQG01000011">
    <property type="protein sequence ID" value="RCH43854.1"/>
    <property type="molecule type" value="Genomic_DNA"/>
</dbReference>
<reference evidence="4 5" key="1">
    <citation type="submission" date="2018-02" db="EMBL/GenBank/DDBJ databases">
        <title>Complete genome sequencing of Faecalibacterium prausnitzii strains isolated from the human gut.</title>
        <authorList>
            <person name="Fitzgerald B.C."/>
            <person name="Shkoporov A.N."/>
            <person name="Ross P.R."/>
            <person name="Hill C."/>
        </authorList>
    </citation>
    <scope>NUCLEOTIDE SEQUENCE [LARGE SCALE GENOMIC DNA]</scope>
    <source>
        <strain evidence="4 5">APC942/31-1</strain>
    </source>
</reference>
<feature type="transmembrane region" description="Helical" evidence="3">
    <location>
        <begin position="20"/>
        <end position="38"/>
    </location>
</feature>
<feature type="transmembrane region" description="Helical" evidence="3">
    <location>
        <begin position="87"/>
        <end position="105"/>
    </location>
</feature>
<evidence type="ECO:0000256" key="1">
    <source>
        <dbReference type="ARBA" id="ARBA00022692"/>
    </source>
</evidence>
<dbReference type="Pfam" id="PF07155">
    <property type="entry name" value="ECF-ribofla_trS"/>
    <property type="match status" value="1"/>
</dbReference>
<proteinExistence type="predicted"/>
<evidence type="ECO:0000313" key="5">
    <source>
        <dbReference type="Proteomes" id="UP000253208"/>
    </source>
</evidence>